<feature type="compositionally biased region" description="Low complexity" evidence="1">
    <location>
        <begin position="92"/>
        <end position="105"/>
    </location>
</feature>
<evidence type="ECO:0000256" key="1">
    <source>
        <dbReference type="SAM" id="MobiDB-lite"/>
    </source>
</evidence>
<evidence type="ECO:0000313" key="2">
    <source>
        <dbReference type="EMBL" id="SEN46140.1"/>
    </source>
</evidence>
<organism evidence="2 3">
    <name type="scientific">Actinacidiphila rubida</name>
    <dbReference type="NCBI Taxonomy" id="310780"/>
    <lineage>
        <taxon>Bacteria</taxon>
        <taxon>Bacillati</taxon>
        <taxon>Actinomycetota</taxon>
        <taxon>Actinomycetes</taxon>
        <taxon>Kitasatosporales</taxon>
        <taxon>Streptomycetaceae</taxon>
        <taxon>Actinacidiphila</taxon>
    </lineage>
</organism>
<dbReference type="Pfam" id="PF12277">
    <property type="entry name" value="DUF3618"/>
    <property type="match status" value="1"/>
</dbReference>
<feature type="compositionally biased region" description="Basic and acidic residues" evidence="1">
    <location>
        <begin position="61"/>
        <end position="77"/>
    </location>
</feature>
<dbReference type="EMBL" id="FODD01000005">
    <property type="protein sequence ID" value="SEN46140.1"/>
    <property type="molecule type" value="Genomic_DNA"/>
</dbReference>
<proteinExistence type="predicted"/>
<evidence type="ECO:0000313" key="3">
    <source>
        <dbReference type="Proteomes" id="UP000181951"/>
    </source>
</evidence>
<dbReference type="AlphaFoldDB" id="A0A1H8GQM8"/>
<dbReference type="STRING" id="310780.SAMN05216267_1005225"/>
<evidence type="ECO:0008006" key="4">
    <source>
        <dbReference type="Google" id="ProtNLM"/>
    </source>
</evidence>
<gene>
    <name evidence="2" type="ORF">SAMN05216267_1005225</name>
</gene>
<keyword evidence="3" id="KW-1185">Reference proteome</keyword>
<reference evidence="2 3" key="1">
    <citation type="submission" date="2016-10" db="EMBL/GenBank/DDBJ databases">
        <authorList>
            <person name="de Groot N.N."/>
        </authorList>
    </citation>
    <scope>NUCLEOTIDE SEQUENCE [LARGE SCALE GENOMIC DNA]</scope>
    <source>
        <strain evidence="2 3">CGMCC 4.2026</strain>
    </source>
</reference>
<accession>A0A1H8GQM8</accession>
<sequence>MSRAEHHTDPALAELERQIAETREQLGQTVEELAAKVDVPGRAKAKASETAARFRASAQQAEDRTRSRAMHAADRVKHGVARGGGRHRADDAAPAAPGDDGSGAHLATDVGAAPAADSHAPHAAHDKERLAYGAAAVGLTAATAGAAVWASRHP</sequence>
<dbReference type="InterPro" id="IPR022062">
    <property type="entry name" value="DUF3618"/>
</dbReference>
<name>A0A1H8GQM8_9ACTN</name>
<dbReference type="Proteomes" id="UP000181951">
    <property type="component" value="Unassembled WGS sequence"/>
</dbReference>
<dbReference type="OrthoDB" id="4277458at2"/>
<dbReference type="RefSeq" id="WP_075016440.1">
    <property type="nucleotide sequence ID" value="NZ_FODD01000005.1"/>
</dbReference>
<protein>
    <recommendedName>
        <fullName evidence="4">DUF3618 domain-containing protein</fullName>
    </recommendedName>
</protein>
<feature type="region of interest" description="Disordered" evidence="1">
    <location>
        <begin position="37"/>
        <end position="125"/>
    </location>
</feature>